<feature type="transmembrane region" description="Helical" evidence="1">
    <location>
        <begin position="39"/>
        <end position="58"/>
    </location>
</feature>
<feature type="transmembrane region" description="Helical" evidence="1">
    <location>
        <begin position="7"/>
        <end position="27"/>
    </location>
</feature>
<keyword evidence="3" id="KW-1185">Reference proteome</keyword>
<dbReference type="Pfam" id="PF11391">
    <property type="entry name" value="DUF2798"/>
    <property type="match status" value="1"/>
</dbReference>
<feature type="transmembrane region" description="Helical" evidence="1">
    <location>
        <begin position="111"/>
        <end position="136"/>
    </location>
</feature>
<dbReference type="RefSeq" id="WP_261897691.1">
    <property type="nucleotide sequence ID" value="NZ_AP024896.1"/>
</dbReference>
<name>A0ABZ0QGV9_9VIBR</name>
<reference evidence="2 3" key="1">
    <citation type="submission" date="2023-11" db="EMBL/GenBank/DDBJ databases">
        <title>Plant-associative lifestyle of Vibrio porteresiae and its evolutionary dynamics.</title>
        <authorList>
            <person name="Rameshkumar N."/>
            <person name="Kirti K."/>
        </authorList>
    </citation>
    <scope>NUCLEOTIDE SEQUENCE [LARGE SCALE GENOMIC DNA]</scope>
    <source>
        <strain evidence="2 3">MSSRF30</strain>
    </source>
</reference>
<evidence type="ECO:0000256" key="1">
    <source>
        <dbReference type="SAM" id="Phobius"/>
    </source>
</evidence>
<sequence>MNFKKLAITLPAPILIVSLLSLFMTYINHGYHEDFFQLWGHAWVFSILVILPIAGILIMNIGRIVEKRYGHWSLLQQKLLQCAGIAITLEAILAAITTLSTMHASSVGQFLSIWALTLVKALPLGYVIAMTMVFFVKPRIQRALAAL</sequence>
<evidence type="ECO:0000313" key="2">
    <source>
        <dbReference type="EMBL" id="WPC75713.1"/>
    </source>
</evidence>
<gene>
    <name evidence="2" type="ORF">R8Z52_22595</name>
</gene>
<accession>A0ABZ0QGV9</accession>
<dbReference type="EMBL" id="CP138204">
    <property type="protein sequence ID" value="WPC75713.1"/>
    <property type="molecule type" value="Genomic_DNA"/>
</dbReference>
<keyword evidence="1" id="KW-0472">Membrane</keyword>
<dbReference type="Proteomes" id="UP001304071">
    <property type="component" value="Chromosome 2"/>
</dbReference>
<feature type="transmembrane region" description="Helical" evidence="1">
    <location>
        <begin position="79"/>
        <end position="99"/>
    </location>
</feature>
<keyword evidence="1" id="KW-1133">Transmembrane helix</keyword>
<evidence type="ECO:0000313" key="3">
    <source>
        <dbReference type="Proteomes" id="UP001304071"/>
    </source>
</evidence>
<protein>
    <submittedName>
        <fullName evidence="2">DUF2798 domain-containing protein</fullName>
    </submittedName>
</protein>
<keyword evidence="1" id="KW-0812">Transmembrane</keyword>
<organism evidence="2 3">
    <name type="scientific">Vibrio porteresiae DSM 19223</name>
    <dbReference type="NCBI Taxonomy" id="1123496"/>
    <lineage>
        <taxon>Bacteria</taxon>
        <taxon>Pseudomonadati</taxon>
        <taxon>Pseudomonadota</taxon>
        <taxon>Gammaproteobacteria</taxon>
        <taxon>Vibrionales</taxon>
        <taxon>Vibrionaceae</taxon>
        <taxon>Vibrio</taxon>
    </lineage>
</organism>
<proteinExistence type="predicted"/>
<dbReference type="InterPro" id="IPR021529">
    <property type="entry name" value="DUF2798"/>
</dbReference>